<dbReference type="SUPFAM" id="SSF52058">
    <property type="entry name" value="L domain-like"/>
    <property type="match status" value="1"/>
</dbReference>
<feature type="non-terminal residue" evidence="2">
    <location>
        <position position="1"/>
    </location>
</feature>
<proteinExistence type="predicted"/>
<comment type="caution">
    <text evidence="2">The sequence shown here is derived from an EMBL/GenBank/DDBJ whole genome shotgun (WGS) entry which is preliminary data.</text>
</comment>
<gene>
    <name evidence="2" type="ORF">RIMI_LOCUS18940297</name>
</gene>
<dbReference type="InterPro" id="IPR000494">
    <property type="entry name" value="Rcpt_L-dom"/>
</dbReference>
<dbReference type="EMBL" id="CAUEEQ010059122">
    <property type="protein sequence ID" value="CAJ0964126.1"/>
    <property type="molecule type" value="Genomic_DNA"/>
</dbReference>
<organism evidence="2 3">
    <name type="scientific">Ranitomeya imitator</name>
    <name type="common">mimic poison frog</name>
    <dbReference type="NCBI Taxonomy" id="111125"/>
    <lineage>
        <taxon>Eukaryota</taxon>
        <taxon>Metazoa</taxon>
        <taxon>Chordata</taxon>
        <taxon>Craniata</taxon>
        <taxon>Vertebrata</taxon>
        <taxon>Euteleostomi</taxon>
        <taxon>Amphibia</taxon>
        <taxon>Batrachia</taxon>
        <taxon>Anura</taxon>
        <taxon>Neobatrachia</taxon>
        <taxon>Hyloidea</taxon>
        <taxon>Dendrobatidae</taxon>
        <taxon>Dendrobatinae</taxon>
        <taxon>Ranitomeya</taxon>
    </lineage>
</organism>
<reference evidence="2" key="1">
    <citation type="submission" date="2023-07" db="EMBL/GenBank/DDBJ databases">
        <authorList>
            <person name="Stuckert A."/>
        </authorList>
    </citation>
    <scope>NUCLEOTIDE SEQUENCE</scope>
</reference>
<protein>
    <recommendedName>
        <fullName evidence="1">Receptor L-domain domain-containing protein</fullName>
    </recommendedName>
</protein>
<feature type="domain" description="Receptor L-domain" evidence="1">
    <location>
        <begin position="5"/>
        <end position="92"/>
    </location>
</feature>
<dbReference type="Gene3D" id="3.80.20.20">
    <property type="entry name" value="Receptor L-domain"/>
    <property type="match status" value="1"/>
</dbReference>
<dbReference type="Pfam" id="PF01030">
    <property type="entry name" value="Recep_L_domain"/>
    <property type="match status" value="1"/>
</dbReference>
<name>A0ABN9MBJ0_9NEOB</name>
<accession>A0ABN9MBJ0</accession>
<dbReference type="Proteomes" id="UP001176940">
    <property type="component" value="Unassembled WGS sequence"/>
</dbReference>
<evidence type="ECO:0000313" key="2">
    <source>
        <dbReference type="EMBL" id="CAJ0964126.1"/>
    </source>
</evidence>
<sequence>NIAAELEANLGLIEEITGYLKIRRSYALVSLSFFRKLRLIRGDVLEANDYAFYALDNANLRQLWDWHKHNLTIAKGRLFFHYNPRLCLKEIREMVKIVGAENRQDKSDVATKTNGDQASCKYYLEKK</sequence>
<evidence type="ECO:0000313" key="3">
    <source>
        <dbReference type="Proteomes" id="UP001176940"/>
    </source>
</evidence>
<keyword evidence="3" id="KW-1185">Reference proteome</keyword>
<evidence type="ECO:0000259" key="1">
    <source>
        <dbReference type="Pfam" id="PF01030"/>
    </source>
</evidence>
<dbReference type="InterPro" id="IPR036941">
    <property type="entry name" value="Rcpt_L-dom_sf"/>
</dbReference>